<feature type="compositionally biased region" description="Basic and acidic residues" evidence="1">
    <location>
        <begin position="1"/>
        <end position="13"/>
    </location>
</feature>
<dbReference type="EMBL" id="JAWJWE010000039">
    <property type="protein sequence ID" value="KAK6621308.1"/>
    <property type="molecule type" value="Genomic_DNA"/>
</dbReference>
<feature type="region of interest" description="Disordered" evidence="1">
    <location>
        <begin position="422"/>
        <end position="453"/>
    </location>
</feature>
<dbReference type="PROSITE" id="PS51053">
    <property type="entry name" value="SERTA"/>
    <property type="match status" value="1"/>
</dbReference>
<dbReference type="AlphaFoldDB" id="A0AAN8P5F0"/>
<dbReference type="InterPro" id="IPR052262">
    <property type="entry name" value="E2F-SERTA_domain_protein"/>
</dbReference>
<feature type="compositionally biased region" description="Basic and acidic residues" evidence="1">
    <location>
        <begin position="270"/>
        <end position="294"/>
    </location>
</feature>
<comment type="caution">
    <text evidence="3">The sequence shown here is derived from an EMBL/GenBank/DDBJ whole genome shotgun (WGS) entry which is preliminary data.</text>
</comment>
<name>A0AAN8P5F0_POLSC</name>
<dbReference type="InterPro" id="IPR009263">
    <property type="entry name" value="SERTA_dom"/>
</dbReference>
<feature type="region of interest" description="Disordered" evidence="1">
    <location>
        <begin position="267"/>
        <end position="294"/>
    </location>
</feature>
<evidence type="ECO:0000259" key="2">
    <source>
        <dbReference type="PROSITE" id="PS51053"/>
    </source>
</evidence>
<dbReference type="PANTHER" id="PTHR16277">
    <property type="entry name" value="CELL DIVISION CYCLE ASSOCIATED PROTEIN 4/SERTA DOMAIN-CONTAINING PROTEIN 2"/>
    <property type="match status" value="1"/>
</dbReference>
<feature type="region of interest" description="Disordered" evidence="1">
    <location>
        <begin position="1"/>
        <end position="20"/>
    </location>
</feature>
<sequence length="515" mass="57992">MGKSMQGDKEGEKNNNNLGVKTTVDFGTTKEAVSSNRLFCSNVEVTNGCGSPVVGDRLFGTFSNDAMNKRPTMIPIKYKLKEERRKVLKISVNKLKKIDDPEIWLCRSVLINNTMKKLQKEARDEKINKHLNQNCFTKSSEGNDFKIQLYNNNDSSINNNEYESKMYSVGQDALTNIVGNSDCLREDVSCGDSFVETFVEREYFYHNDEVDESESTGEESLEFESSEGSSIVKCQTKKNKSGVCLPRGTAVDEYFINGSPGARRCLSRKKSLDEDARNDGMPGLKEDNSSRTERTVDEAVDDVDEGDVHDVLSQLYLPPTPRMLTSIDSDTDDEELNTVNIDISYIEGIKNDCQKLPGDVCLWKETTDAPVYSRHLKRTLIVDSCADNETYSDPAKRRKLSGEIFSRYNPCGVSYDNYLCEESERTSGEPELTNTGADTSTKRSNDEEDPIELEDEDDIKRRLSQSLSSHYKLEKQGEAFYDEGCENQYSCGHAVNMFGDMQSVTFHNLIASLET</sequence>
<evidence type="ECO:0000256" key="1">
    <source>
        <dbReference type="SAM" id="MobiDB-lite"/>
    </source>
</evidence>
<organism evidence="3 4">
    <name type="scientific">Polyplax serrata</name>
    <name type="common">Common mouse louse</name>
    <dbReference type="NCBI Taxonomy" id="468196"/>
    <lineage>
        <taxon>Eukaryota</taxon>
        <taxon>Metazoa</taxon>
        <taxon>Ecdysozoa</taxon>
        <taxon>Arthropoda</taxon>
        <taxon>Hexapoda</taxon>
        <taxon>Insecta</taxon>
        <taxon>Pterygota</taxon>
        <taxon>Neoptera</taxon>
        <taxon>Paraneoptera</taxon>
        <taxon>Psocodea</taxon>
        <taxon>Troctomorpha</taxon>
        <taxon>Phthiraptera</taxon>
        <taxon>Anoplura</taxon>
        <taxon>Polyplacidae</taxon>
        <taxon>Polyplax</taxon>
    </lineage>
</organism>
<protein>
    <recommendedName>
        <fullName evidence="2">SERTA domain-containing protein</fullName>
    </recommendedName>
</protein>
<evidence type="ECO:0000313" key="3">
    <source>
        <dbReference type="EMBL" id="KAK6621308.1"/>
    </source>
</evidence>
<accession>A0AAN8P5F0</accession>
<reference evidence="3 4" key="1">
    <citation type="submission" date="2023-10" db="EMBL/GenBank/DDBJ databases">
        <title>Genomes of two closely related lineages of the louse Polyplax serrata with different host specificities.</title>
        <authorList>
            <person name="Martinu J."/>
            <person name="Tarabai H."/>
            <person name="Stefka J."/>
            <person name="Hypsa V."/>
        </authorList>
    </citation>
    <scope>NUCLEOTIDE SEQUENCE [LARGE SCALE GENOMIC DNA]</scope>
    <source>
        <strain evidence="3">HR10_N</strain>
    </source>
</reference>
<dbReference type="Proteomes" id="UP001372834">
    <property type="component" value="Unassembled WGS sequence"/>
</dbReference>
<dbReference type="Pfam" id="PF06031">
    <property type="entry name" value="SERTA"/>
    <property type="match status" value="1"/>
</dbReference>
<dbReference type="PANTHER" id="PTHR16277:SF7">
    <property type="entry name" value="RE12330P"/>
    <property type="match status" value="1"/>
</dbReference>
<proteinExistence type="predicted"/>
<evidence type="ECO:0000313" key="4">
    <source>
        <dbReference type="Proteomes" id="UP001372834"/>
    </source>
</evidence>
<gene>
    <name evidence="3" type="ORF">RUM43_011614</name>
</gene>
<dbReference type="GO" id="GO:0005634">
    <property type="term" value="C:nucleus"/>
    <property type="evidence" value="ECO:0007669"/>
    <property type="project" value="TreeGrafter"/>
</dbReference>
<feature type="domain" description="SERTA" evidence="2">
    <location>
        <begin position="80"/>
        <end position="126"/>
    </location>
</feature>